<gene>
    <name evidence="2" type="ORF">Tco_0926730</name>
</gene>
<keyword evidence="3" id="KW-1185">Reference proteome</keyword>
<evidence type="ECO:0000256" key="1">
    <source>
        <dbReference type="SAM" id="MobiDB-lite"/>
    </source>
</evidence>
<reference evidence="2" key="2">
    <citation type="submission" date="2022-01" db="EMBL/GenBank/DDBJ databases">
        <authorList>
            <person name="Yamashiro T."/>
            <person name="Shiraishi A."/>
            <person name="Satake H."/>
            <person name="Nakayama K."/>
        </authorList>
    </citation>
    <scope>NUCLEOTIDE SEQUENCE</scope>
</reference>
<feature type="region of interest" description="Disordered" evidence="1">
    <location>
        <begin position="1"/>
        <end position="23"/>
    </location>
</feature>
<proteinExistence type="predicted"/>
<reference evidence="2" key="1">
    <citation type="journal article" date="2022" name="Int. J. Mol. Sci.">
        <title>Draft Genome of Tanacetum Coccineum: Genomic Comparison of Closely Related Tanacetum-Family Plants.</title>
        <authorList>
            <person name="Yamashiro T."/>
            <person name="Shiraishi A."/>
            <person name="Nakayama K."/>
            <person name="Satake H."/>
        </authorList>
    </citation>
    <scope>NUCLEOTIDE SEQUENCE</scope>
</reference>
<dbReference type="EMBL" id="BQNB010015125">
    <property type="protein sequence ID" value="GJT36311.1"/>
    <property type="molecule type" value="Genomic_DNA"/>
</dbReference>
<dbReference type="Proteomes" id="UP001151760">
    <property type="component" value="Unassembled WGS sequence"/>
</dbReference>
<name>A0ABQ5DAM4_9ASTR</name>
<feature type="compositionally biased region" description="Low complexity" evidence="1">
    <location>
        <begin position="1"/>
        <end position="19"/>
    </location>
</feature>
<protein>
    <submittedName>
        <fullName evidence="2">Uncharacterized protein</fullName>
    </submittedName>
</protein>
<sequence>MEYNGGDDILGSGDDSGVSGDVGGNSGLVWGSFEVRIRQKSQENRQKWANTDTRTEECARAGSQIVPADNVPAGRSSSIPADYVSAGHVLVPADSDRIC</sequence>
<accession>A0ABQ5DAM4</accession>
<organism evidence="2 3">
    <name type="scientific">Tanacetum coccineum</name>
    <dbReference type="NCBI Taxonomy" id="301880"/>
    <lineage>
        <taxon>Eukaryota</taxon>
        <taxon>Viridiplantae</taxon>
        <taxon>Streptophyta</taxon>
        <taxon>Embryophyta</taxon>
        <taxon>Tracheophyta</taxon>
        <taxon>Spermatophyta</taxon>
        <taxon>Magnoliopsida</taxon>
        <taxon>eudicotyledons</taxon>
        <taxon>Gunneridae</taxon>
        <taxon>Pentapetalae</taxon>
        <taxon>asterids</taxon>
        <taxon>campanulids</taxon>
        <taxon>Asterales</taxon>
        <taxon>Asteraceae</taxon>
        <taxon>Asteroideae</taxon>
        <taxon>Anthemideae</taxon>
        <taxon>Anthemidinae</taxon>
        <taxon>Tanacetum</taxon>
    </lineage>
</organism>
<comment type="caution">
    <text evidence="2">The sequence shown here is derived from an EMBL/GenBank/DDBJ whole genome shotgun (WGS) entry which is preliminary data.</text>
</comment>
<evidence type="ECO:0000313" key="3">
    <source>
        <dbReference type="Proteomes" id="UP001151760"/>
    </source>
</evidence>
<evidence type="ECO:0000313" key="2">
    <source>
        <dbReference type="EMBL" id="GJT36311.1"/>
    </source>
</evidence>